<dbReference type="PANTHER" id="PTHR35566">
    <property type="entry name" value="BLR3599 PROTEIN"/>
    <property type="match status" value="1"/>
</dbReference>
<dbReference type="PANTHER" id="PTHR35566:SF1">
    <property type="entry name" value="TYPE VI SECRETION SYSTEM BASEPLATE COMPONENT TSSK1"/>
    <property type="match status" value="1"/>
</dbReference>
<organism evidence="1 2">
    <name type="scientific">Kistimonas scapharcae</name>
    <dbReference type="NCBI Taxonomy" id="1036133"/>
    <lineage>
        <taxon>Bacteria</taxon>
        <taxon>Pseudomonadati</taxon>
        <taxon>Pseudomonadota</taxon>
        <taxon>Gammaproteobacteria</taxon>
        <taxon>Oceanospirillales</taxon>
        <taxon>Endozoicomonadaceae</taxon>
        <taxon>Kistimonas</taxon>
    </lineage>
</organism>
<protein>
    <submittedName>
        <fullName evidence="1">Type VI secretion system baseplate subunit TssK</fullName>
    </submittedName>
</protein>
<sequence>MDRKKVVWSEGMFLCPQHFQQQERYLEDYARRYLEQLQPGRYGLTDLALDEHLLAIGKVGVRQASGLFPDGTPFNLRTAVATEVPEDTRDKMVYLALPVYKTGSVEVGDHTSDNRRYHLISYQAFDACREDSDSIQLDVAELNIRLKLEGEDIQDLTVIPVARVHERKPDGVVELNKAVIPVCLHFGVSDYLVDHVSDLYTQMLSRARDIAHRIRADKSNKSPQALMEDHLWLQTLGRWLPLLQSWLNDRRVHPEEIYRWLLVIQGDFCALEGRLQDEPDTFQVNRLYVLFSTLFATLRTQLQQVRVDAVVQLPWDDSLLARRRLLRTSIQDRSLYSASRFILSVTASMGTQELSRQFPLLCKLGGNSRIAELVRHALSGIPLQVLPVPPVELKVKTDAAYFELDTCSPLWLEMLQKEESLALHMDEQLGDVTVELFAIR</sequence>
<keyword evidence="2" id="KW-1185">Reference proteome</keyword>
<evidence type="ECO:0000313" key="2">
    <source>
        <dbReference type="Proteomes" id="UP001500604"/>
    </source>
</evidence>
<accession>A0ABP8UYZ8</accession>
<name>A0ABP8UYZ8_9GAMM</name>
<dbReference type="NCBIfam" id="TIGR03353">
    <property type="entry name" value="VI_chp_4"/>
    <property type="match status" value="1"/>
</dbReference>
<gene>
    <name evidence="1" type="primary">tssK_1</name>
    <name evidence="1" type="ORF">GCM10023116_14470</name>
</gene>
<dbReference type="Pfam" id="PF05936">
    <property type="entry name" value="T6SS_VasE"/>
    <property type="match status" value="1"/>
</dbReference>
<evidence type="ECO:0000313" key="1">
    <source>
        <dbReference type="EMBL" id="GAA4649173.1"/>
    </source>
</evidence>
<dbReference type="InterPro" id="IPR010263">
    <property type="entry name" value="T6SS_TssK"/>
</dbReference>
<proteinExistence type="predicted"/>
<reference evidence="2" key="1">
    <citation type="journal article" date="2019" name="Int. J. Syst. Evol. Microbiol.">
        <title>The Global Catalogue of Microorganisms (GCM) 10K type strain sequencing project: providing services to taxonomists for standard genome sequencing and annotation.</title>
        <authorList>
            <consortium name="The Broad Institute Genomics Platform"/>
            <consortium name="The Broad Institute Genome Sequencing Center for Infectious Disease"/>
            <person name="Wu L."/>
            <person name="Ma J."/>
        </authorList>
    </citation>
    <scope>NUCLEOTIDE SEQUENCE [LARGE SCALE GENOMIC DNA]</scope>
    <source>
        <strain evidence="2">JCM 17805</strain>
    </source>
</reference>
<dbReference type="Proteomes" id="UP001500604">
    <property type="component" value="Unassembled WGS sequence"/>
</dbReference>
<dbReference type="RefSeq" id="WP_345194940.1">
    <property type="nucleotide sequence ID" value="NZ_BAABFL010000124.1"/>
</dbReference>
<dbReference type="EMBL" id="BAABFL010000124">
    <property type="protein sequence ID" value="GAA4649173.1"/>
    <property type="molecule type" value="Genomic_DNA"/>
</dbReference>
<comment type="caution">
    <text evidence="1">The sequence shown here is derived from an EMBL/GenBank/DDBJ whole genome shotgun (WGS) entry which is preliminary data.</text>
</comment>